<evidence type="ECO:0000256" key="2">
    <source>
        <dbReference type="SAM" id="SignalP"/>
    </source>
</evidence>
<accession>A0ABU1ZF45</accession>
<dbReference type="Proteomes" id="UP001180536">
    <property type="component" value="Unassembled WGS sequence"/>
</dbReference>
<feature type="signal peptide" evidence="2">
    <location>
        <begin position="1"/>
        <end position="23"/>
    </location>
</feature>
<evidence type="ECO:0000256" key="1">
    <source>
        <dbReference type="SAM" id="MobiDB-lite"/>
    </source>
</evidence>
<evidence type="ECO:0000313" key="3">
    <source>
        <dbReference type="EMBL" id="MDR7299078.1"/>
    </source>
</evidence>
<feature type="region of interest" description="Disordered" evidence="1">
    <location>
        <begin position="338"/>
        <end position="374"/>
    </location>
</feature>
<organism evidence="3 4">
    <name type="scientific">Pelomonas aquatica</name>
    <dbReference type="NCBI Taxonomy" id="431058"/>
    <lineage>
        <taxon>Bacteria</taxon>
        <taxon>Pseudomonadati</taxon>
        <taxon>Pseudomonadota</taxon>
        <taxon>Betaproteobacteria</taxon>
        <taxon>Burkholderiales</taxon>
        <taxon>Sphaerotilaceae</taxon>
        <taxon>Roseateles</taxon>
    </lineage>
</organism>
<keyword evidence="4" id="KW-1185">Reference proteome</keyword>
<feature type="chain" id="PRO_5047060843" description="MucB/RseB N-terminal domain-containing protein" evidence="2">
    <location>
        <begin position="24"/>
        <end position="422"/>
    </location>
</feature>
<evidence type="ECO:0008006" key="5">
    <source>
        <dbReference type="Google" id="ProtNLM"/>
    </source>
</evidence>
<comment type="caution">
    <text evidence="3">The sequence shown here is derived from an EMBL/GenBank/DDBJ whole genome shotgun (WGS) entry which is preliminary data.</text>
</comment>
<evidence type="ECO:0000313" key="4">
    <source>
        <dbReference type="Proteomes" id="UP001180536"/>
    </source>
</evidence>
<name>A0ABU1ZF45_9BURK</name>
<dbReference type="EMBL" id="JAVDXQ010000007">
    <property type="protein sequence ID" value="MDR7299078.1"/>
    <property type="molecule type" value="Genomic_DNA"/>
</dbReference>
<sequence length="422" mass="45093">MSSPARCSCTAALAALTCFTAAALPAGWTAEPADGSGVHVYRHSRGSQQAELRIYPAEAGAQPLMAWFEARRLAPLPGYRSSFKPARQASPMLVLANGEGVDARGRAVHLVRMACQRPQGGLVFAEAVLSADAGYLKQAVPEMASVLEPACVGQSAAVAPPAPTAHAKPAARAADDAPYAHVTPKGQGLKTGEIEAVLREWRDERSGMTMQVRTYYHLLLKDGSYRKGLPPVALEDFDAAAARRAEGDTWGRWTRERGQYHLVRTGSRHVNKVSADTARQPARRDEKLEGTWAVHTAYSTAWSVARSRRDIQFGHDGRFARSSGGDVVGSMGAGADAVAGSVTHDDDSSAATIGSSTAGGGSSRRRASTLPDRSGSYRLDGYTLELRYDSGRVERLPFVATADRDALYFGGEELSRVKPGKR</sequence>
<dbReference type="RefSeq" id="WP_310348512.1">
    <property type="nucleotide sequence ID" value="NZ_JAVDXQ010000007.1"/>
</dbReference>
<protein>
    <recommendedName>
        <fullName evidence="5">MucB/RseB N-terminal domain-containing protein</fullName>
    </recommendedName>
</protein>
<gene>
    <name evidence="3" type="ORF">J2X16_004446</name>
</gene>
<reference evidence="3 4" key="1">
    <citation type="submission" date="2023-07" db="EMBL/GenBank/DDBJ databases">
        <title>Sorghum-associated microbial communities from plants grown in Nebraska, USA.</title>
        <authorList>
            <person name="Schachtman D."/>
        </authorList>
    </citation>
    <scope>NUCLEOTIDE SEQUENCE [LARGE SCALE GENOMIC DNA]</scope>
    <source>
        <strain evidence="3 4">BE310</strain>
    </source>
</reference>
<keyword evidence="2" id="KW-0732">Signal</keyword>
<proteinExistence type="predicted"/>